<sequence length="449" mass="51041">MSFAKKIGSKVGVDGAVAYTILSRIIQAGGGLISIFFVTRYLSSDEQGYYYTFASILAIQVFFELGLSGIITQYTAYEATHLKLTSDLKFEGEVYYKSRLSSLLRFCVKWFGIISIALFMILIFAGFYFFARFGNKTVAVNWQYPWILLCLATSLNLFIDPLLAFFDGLGMVKDMARFRFIQKASYFISFYALFFFGFKLYSAAIASLIAIGINYVQITFSGKIKILYFIWKDLKEWTLNYYKEIFPYQWKIAVSWISGYFIFQLFNPVLFATEGAKVAGEMGVTLSALNGVLSISLSWINTKVPLFSSLIAKKEYEALDTNFNKTVKNATLICLVSLVIFIAFIYISQMLGLKIGYRFLPFIPLLLLCIITLVNQYVSALATYLRCHKKEPFLLSSIVMGILTCTSTLMLGKMFGLNGIVWGYSSLIILVCLPWSLWLFIKNKAAWHY</sequence>
<dbReference type="AlphaFoldDB" id="A0A966DUS9"/>
<feature type="transmembrane region" description="Helical" evidence="7">
    <location>
        <begin position="248"/>
        <end position="266"/>
    </location>
</feature>
<reference evidence="8" key="1">
    <citation type="submission" date="2020-01" db="EMBL/GenBank/DDBJ databases">
        <authorList>
            <person name="Seo Y.L."/>
        </authorList>
    </citation>
    <scope>NUCLEOTIDE SEQUENCE</scope>
    <source>
        <strain evidence="8">R11</strain>
    </source>
</reference>
<feature type="transmembrane region" description="Helical" evidence="7">
    <location>
        <begin position="107"/>
        <end position="131"/>
    </location>
</feature>
<feature type="transmembrane region" description="Helical" evidence="7">
    <location>
        <begin position="330"/>
        <end position="347"/>
    </location>
</feature>
<dbReference type="GO" id="GO:0005886">
    <property type="term" value="C:plasma membrane"/>
    <property type="evidence" value="ECO:0007669"/>
    <property type="project" value="UniProtKB-SubCell"/>
</dbReference>
<comment type="subcellular location">
    <subcellularLocation>
        <location evidence="1">Cell membrane</location>
        <topology evidence="1">Multi-pass membrane protein</topology>
    </subcellularLocation>
</comment>
<evidence type="ECO:0000313" key="8">
    <source>
        <dbReference type="EMBL" id="NCD70747.1"/>
    </source>
</evidence>
<name>A0A966DUS9_9SPHI</name>
<dbReference type="PANTHER" id="PTHR30250:SF10">
    <property type="entry name" value="LIPOPOLYSACCHARIDE BIOSYNTHESIS PROTEIN WZXC"/>
    <property type="match status" value="1"/>
</dbReference>
<evidence type="ECO:0000256" key="2">
    <source>
        <dbReference type="ARBA" id="ARBA00007430"/>
    </source>
</evidence>
<keyword evidence="9" id="KW-1185">Reference proteome</keyword>
<evidence type="ECO:0000256" key="7">
    <source>
        <dbReference type="SAM" id="Phobius"/>
    </source>
</evidence>
<dbReference type="EMBL" id="WWEO01000043">
    <property type="protein sequence ID" value="NCD70747.1"/>
    <property type="molecule type" value="Genomic_DNA"/>
</dbReference>
<keyword evidence="5 7" id="KW-1133">Transmembrane helix</keyword>
<feature type="transmembrane region" description="Helical" evidence="7">
    <location>
        <begin position="48"/>
        <end position="67"/>
    </location>
</feature>
<reference evidence="8" key="2">
    <citation type="submission" date="2020-10" db="EMBL/GenBank/DDBJ databases">
        <title>Mucilaginibacter sp. nov., isolated from soil.</title>
        <authorList>
            <person name="Jeon C.O."/>
        </authorList>
    </citation>
    <scope>NUCLEOTIDE SEQUENCE</scope>
    <source>
        <strain evidence="8">R11</strain>
    </source>
</reference>
<keyword evidence="3" id="KW-1003">Cell membrane</keyword>
<keyword evidence="4 7" id="KW-0812">Transmembrane</keyword>
<protein>
    <submittedName>
        <fullName evidence="8">Polysaccharide biosynthesis protein</fullName>
    </submittedName>
</protein>
<feature type="transmembrane region" description="Helical" evidence="7">
    <location>
        <begin position="393"/>
        <end position="412"/>
    </location>
</feature>
<feature type="transmembrane region" description="Helical" evidence="7">
    <location>
        <begin position="143"/>
        <end position="166"/>
    </location>
</feature>
<dbReference type="PANTHER" id="PTHR30250">
    <property type="entry name" value="PST FAMILY PREDICTED COLANIC ACID TRANSPORTER"/>
    <property type="match status" value="1"/>
</dbReference>
<evidence type="ECO:0000256" key="3">
    <source>
        <dbReference type="ARBA" id="ARBA00022475"/>
    </source>
</evidence>
<keyword evidence="6 7" id="KW-0472">Membrane</keyword>
<evidence type="ECO:0000313" key="9">
    <source>
        <dbReference type="Proteomes" id="UP000638732"/>
    </source>
</evidence>
<accession>A0A966DUS9</accession>
<feature type="transmembrane region" description="Helical" evidence="7">
    <location>
        <begin position="359"/>
        <end position="378"/>
    </location>
</feature>
<evidence type="ECO:0000256" key="6">
    <source>
        <dbReference type="ARBA" id="ARBA00023136"/>
    </source>
</evidence>
<feature type="transmembrane region" description="Helical" evidence="7">
    <location>
        <begin position="278"/>
        <end position="300"/>
    </location>
</feature>
<evidence type="ECO:0000256" key="1">
    <source>
        <dbReference type="ARBA" id="ARBA00004651"/>
    </source>
</evidence>
<comment type="caution">
    <text evidence="8">The sequence shown here is derived from an EMBL/GenBank/DDBJ whole genome shotgun (WGS) entry which is preliminary data.</text>
</comment>
<evidence type="ECO:0000256" key="4">
    <source>
        <dbReference type="ARBA" id="ARBA00022692"/>
    </source>
</evidence>
<feature type="transmembrane region" description="Helical" evidence="7">
    <location>
        <begin position="419"/>
        <end position="441"/>
    </location>
</feature>
<dbReference type="InterPro" id="IPR050833">
    <property type="entry name" value="Poly_Biosynth_Transport"/>
</dbReference>
<comment type="similarity">
    <text evidence="2">Belongs to the polysaccharide synthase family.</text>
</comment>
<gene>
    <name evidence="8" type="ORF">GSY63_15375</name>
</gene>
<dbReference type="Proteomes" id="UP000638732">
    <property type="component" value="Unassembled WGS sequence"/>
</dbReference>
<feature type="transmembrane region" description="Helical" evidence="7">
    <location>
        <begin position="187"/>
        <end position="213"/>
    </location>
</feature>
<proteinExistence type="inferred from homology"/>
<evidence type="ECO:0000256" key="5">
    <source>
        <dbReference type="ARBA" id="ARBA00022989"/>
    </source>
</evidence>
<feature type="transmembrane region" description="Helical" evidence="7">
    <location>
        <begin position="21"/>
        <end position="42"/>
    </location>
</feature>
<organism evidence="8 9">
    <name type="scientific">Mucilaginibacter agri</name>
    <dbReference type="NCBI Taxonomy" id="2695265"/>
    <lineage>
        <taxon>Bacteria</taxon>
        <taxon>Pseudomonadati</taxon>
        <taxon>Bacteroidota</taxon>
        <taxon>Sphingobacteriia</taxon>
        <taxon>Sphingobacteriales</taxon>
        <taxon>Sphingobacteriaceae</taxon>
        <taxon>Mucilaginibacter</taxon>
    </lineage>
</organism>